<sequence>MIPPLSDDLLYLIGGIALWSGAALAACIGLSLRLVLILALCAGAVVALLPALVQLSPVSLGLSLSFALVMASGLASGLRLGWRRARHLLLRPALWIGLAALYTAIGMAYAWLGLGSGGRTTGFALGVQVLGLPILSGLLIGRVLRRRL</sequence>
<feature type="transmembrane region" description="Helical" evidence="1">
    <location>
        <begin position="12"/>
        <end position="30"/>
    </location>
</feature>
<keyword evidence="3" id="KW-1185">Reference proteome</keyword>
<feature type="transmembrane region" description="Helical" evidence="1">
    <location>
        <begin position="93"/>
        <end position="111"/>
    </location>
</feature>
<evidence type="ECO:0000313" key="3">
    <source>
        <dbReference type="Proteomes" id="UP000199344"/>
    </source>
</evidence>
<feature type="transmembrane region" description="Helical" evidence="1">
    <location>
        <begin position="123"/>
        <end position="144"/>
    </location>
</feature>
<evidence type="ECO:0000256" key="1">
    <source>
        <dbReference type="SAM" id="Phobius"/>
    </source>
</evidence>
<evidence type="ECO:0000313" key="2">
    <source>
        <dbReference type="EMBL" id="SDE19181.1"/>
    </source>
</evidence>
<feature type="transmembrane region" description="Helical" evidence="1">
    <location>
        <begin position="35"/>
        <end position="53"/>
    </location>
</feature>
<protein>
    <submittedName>
        <fullName evidence="2">Uncharacterized protein</fullName>
    </submittedName>
</protein>
<keyword evidence="1" id="KW-0472">Membrane</keyword>
<organism evidence="2 3">
    <name type="scientific">Paracoccus isoporae</name>
    <dbReference type="NCBI Taxonomy" id="591205"/>
    <lineage>
        <taxon>Bacteria</taxon>
        <taxon>Pseudomonadati</taxon>
        <taxon>Pseudomonadota</taxon>
        <taxon>Alphaproteobacteria</taxon>
        <taxon>Rhodobacterales</taxon>
        <taxon>Paracoccaceae</taxon>
        <taxon>Paracoccus</taxon>
    </lineage>
</organism>
<accession>A0A1G7AWP0</accession>
<dbReference type="STRING" id="591205.SAMN05421538_104273"/>
<feature type="transmembrane region" description="Helical" evidence="1">
    <location>
        <begin position="59"/>
        <end position="81"/>
    </location>
</feature>
<dbReference type="Proteomes" id="UP000199344">
    <property type="component" value="Unassembled WGS sequence"/>
</dbReference>
<name>A0A1G7AWP0_9RHOB</name>
<dbReference type="AlphaFoldDB" id="A0A1G7AWP0"/>
<reference evidence="2 3" key="1">
    <citation type="submission" date="2016-10" db="EMBL/GenBank/DDBJ databases">
        <authorList>
            <person name="de Groot N.N."/>
        </authorList>
    </citation>
    <scope>NUCLEOTIDE SEQUENCE [LARGE SCALE GENOMIC DNA]</scope>
    <source>
        <strain evidence="2 3">DSM 22220</strain>
    </source>
</reference>
<dbReference type="EMBL" id="FNAH01000004">
    <property type="protein sequence ID" value="SDE19181.1"/>
    <property type="molecule type" value="Genomic_DNA"/>
</dbReference>
<keyword evidence="1" id="KW-1133">Transmembrane helix</keyword>
<keyword evidence="1" id="KW-0812">Transmembrane</keyword>
<proteinExistence type="predicted"/>
<dbReference type="RefSeq" id="WP_090523079.1">
    <property type="nucleotide sequence ID" value="NZ_FNAH01000004.1"/>
</dbReference>
<gene>
    <name evidence="2" type="ORF">SAMN05421538_104273</name>
</gene>